<organism evidence="1 2">
    <name type="scientific">Olleya sediminilitoris</name>
    <dbReference type="NCBI Taxonomy" id="2795739"/>
    <lineage>
        <taxon>Bacteria</taxon>
        <taxon>Pseudomonadati</taxon>
        <taxon>Bacteroidota</taxon>
        <taxon>Flavobacteriia</taxon>
        <taxon>Flavobacteriales</taxon>
        <taxon>Flavobacteriaceae</taxon>
    </lineage>
</organism>
<keyword evidence="2" id="KW-1185">Reference proteome</keyword>
<gene>
    <name evidence="1" type="ORF">JAO71_10660</name>
</gene>
<dbReference type="PROSITE" id="PS51257">
    <property type="entry name" value="PROKAR_LIPOPROTEIN"/>
    <property type="match status" value="1"/>
</dbReference>
<proteinExistence type="predicted"/>
<sequence length="187" mass="21284">MIKKSMYVYGCFLAIQCLLFSCCKEKTYLVNLQSIEIVNLTDNSQVTTTEDFVLYLNLIYDLEDISMFSNTNINSALATTCPDNIYVYESQITNLNITANTEINGIAAGESLNQIMSFSYYDIENTMDIVEFYNPSETNMNHQKSPDDVLFIFNETIPSQTEFKLTLTIETSNSNIFTTTSNTFIIQ</sequence>
<evidence type="ECO:0000313" key="2">
    <source>
        <dbReference type="Proteomes" id="UP000605013"/>
    </source>
</evidence>
<name>A0ABS1WMA7_9FLAO</name>
<evidence type="ECO:0000313" key="1">
    <source>
        <dbReference type="EMBL" id="MBL7560261.1"/>
    </source>
</evidence>
<dbReference type="EMBL" id="JAEMEF010000009">
    <property type="protein sequence ID" value="MBL7560261.1"/>
    <property type="molecule type" value="Genomic_DNA"/>
</dbReference>
<comment type="caution">
    <text evidence="1">The sequence shown here is derived from an EMBL/GenBank/DDBJ whole genome shotgun (WGS) entry which is preliminary data.</text>
</comment>
<reference evidence="1 2" key="1">
    <citation type="submission" date="2020-12" db="EMBL/GenBank/DDBJ databases">
        <title>Olleya sediminilitoris sp. nov., isolated from a tidal flat.</title>
        <authorList>
            <person name="Park S."/>
            <person name="Yoon J.-H."/>
        </authorList>
    </citation>
    <scope>NUCLEOTIDE SEQUENCE [LARGE SCALE GENOMIC DNA]</scope>
    <source>
        <strain evidence="1 2">YSTF-M6</strain>
    </source>
</reference>
<dbReference type="Proteomes" id="UP000605013">
    <property type="component" value="Unassembled WGS sequence"/>
</dbReference>
<protein>
    <submittedName>
        <fullName evidence="1">Uncharacterized protein</fullName>
    </submittedName>
</protein>
<dbReference type="RefSeq" id="WP_116822674.1">
    <property type="nucleotide sequence ID" value="NZ_JAEMEF010000009.1"/>
</dbReference>
<accession>A0ABS1WMA7</accession>